<organism evidence="1 2">
    <name type="scientific">Trichoderma gamsii</name>
    <dbReference type="NCBI Taxonomy" id="398673"/>
    <lineage>
        <taxon>Eukaryota</taxon>
        <taxon>Fungi</taxon>
        <taxon>Dikarya</taxon>
        <taxon>Ascomycota</taxon>
        <taxon>Pezizomycotina</taxon>
        <taxon>Sordariomycetes</taxon>
        <taxon>Hypocreomycetidae</taxon>
        <taxon>Hypocreales</taxon>
        <taxon>Hypocreaceae</taxon>
        <taxon>Trichoderma</taxon>
    </lineage>
</organism>
<dbReference type="STRING" id="398673.A0A2P4Z7V6"/>
<comment type="caution">
    <text evidence="1">The sequence shown here is derived from an EMBL/GenBank/DDBJ whole genome shotgun (WGS) entry which is preliminary data.</text>
</comment>
<name>A0A2P4Z7V6_9HYPO</name>
<accession>A0A2P4Z7V6</accession>
<protein>
    <submittedName>
        <fullName evidence="1">Uncharacterized protein</fullName>
    </submittedName>
</protein>
<keyword evidence="2" id="KW-1185">Reference proteome</keyword>
<dbReference type="Proteomes" id="UP000054821">
    <property type="component" value="Unassembled WGS sequence"/>
</dbReference>
<proteinExistence type="predicted"/>
<dbReference type="RefSeq" id="XP_024404393.1">
    <property type="nucleotide sequence ID" value="XM_024550865.1"/>
</dbReference>
<dbReference type="EMBL" id="JPDN02000071">
    <property type="protein sequence ID" value="PON20377.1"/>
    <property type="molecule type" value="Genomic_DNA"/>
</dbReference>
<gene>
    <name evidence="1" type="ORF">TGAM01_v210756</name>
</gene>
<dbReference type="GeneID" id="36347933"/>
<dbReference type="AlphaFoldDB" id="A0A2P4Z7V6"/>
<evidence type="ECO:0000313" key="1">
    <source>
        <dbReference type="EMBL" id="PON20377.1"/>
    </source>
</evidence>
<reference evidence="1 2" key="1">
    <citation type="journal article" date="2016" name="Genome Announc.">
        <title>Draft Whole-Genome Sequence of Trichoderma gamsii T6085, a Promising Biocontrol Agent of Fusarium Head Blight on Wheat.</title>
        <authorList>
            <person name="Baroncelli R."/>
            <person name="Zapparata A."/>
            <person name="Piaggeschi G."/>
            <person name="Sarrocco S."/>
            <person name="Vannacci G."/>
        </authorList>
    </citation>
    <scope>NUCLEOTIDE SEQUENCE [LARGE SCALE GENOMIC DNA]</scope>
    <source>
        <strain evidence="1 2">T6085</strain>
    </source>
</reference>
<sequence>MLQDLSLTLDCSDTRVLAEQEGDDDSNAELESPNDPSFDEFDQKMLKVPLDYNRYPRKGHVRDAFINCAVDENLARSIFVVILSGKNKSIRPLLLCRLKIDVIGGCSFGTSVSVSILSDVIDELSRSWTVERSLVQADDILQKLEVHEGTNQIQQRHFGCSDSLHPEVEQIFRRIWPTKGKKVLNWRKEWHSLPLASNMELKCLFQAFIVENKAAATITTIQFDH</sequence>
<evidence type="ECO:0000313" key="2">
    <source>
        <dbReference type="Proteomes" id="UP000054821"/>
    </source>
</evidence>